<dbReference type="GO" id="GO:0000155">
    <property type="term" value="F:phosphorelay sensor kinase activity"/>
    <property type="evidence" value="ECO:0007669"/>
    <property type="project" value="InterPro"/>
</dbReference>
<dbReference type="Pfam" id="PF07730">
    <property type="entry name" value="HisKA_3"/>
    <property type="match status" value="1"/>
</dbReference>
<evidence type="ECO:0000256" key="4">
    <source>
        <dbReference type="SAM" id="Phobius"/>
    </source>
</evidence>
<dbReference type="InterPro" id="IPR005467">
    <property type="entry name" value="His_kinase_dom"/>
</dbReference>
<feature type="domain" description="Histidine kinase" evidence="5">
    <location>
        <begin position="392"/>
        <end position="478"/>
    </location>
</feature>
<evidence type="ECO:0000313" key="7">
    <source>
        <dbReference type="Proteomes" id="UP000638848"/>
    </source>
</evidence>
<dbReference type="Gene3D" id="1.20.5.1930">
    <property type="match status" value="1"/>
</dbReference>
<evidence type="ECO:0000256" key="1">
    <source>
        <dbReference type="ARBA" id="ARBA00022679"/>
    </source>
</evidence>
<dbReference type="RefSeq" id="WP_188535589.1">
    <property type="nucleotide sequence ID" value="NZ_BMEQ01000005.1"/>
</dbReference>
<dbReference type="GO" id="GO:0046983">
    <property type="term" value="F:protein dimerization activity"/>
    <property type="evidence" value="ECO:0007669"/>
    <property type="project" value="InterPro"/>
</dbReference>
<keyword evidence="7" id="KW-1185">Reference proteome</keyword>
<keyword evidence="3" id="KW-0902">Two-component regulatory system</keyword>
<protein>
    <recommendedName>
        <fullName evidence="5">Histidine kinase domain-containing protein</fullName>
    </recommendedName>
</protein>
<dbReference type="PROSITE" id="PS50109">
    <property type="entry name" value="HIS_KIN"/>
    <property type="match status" value="1"/>
</dbReference>
<dbReference type="InterPro" id="IPR003594">
    <property type="entry name" value="HATPase_dom"/>
</dbReference>
<dbReference type="InterPro" id="IPR011712">
    <property type="entry name" value="Sig_transdc_His_kin_sub3_dim/P"/>
</dbReference>
<dbReference type="SUPFAM" id="SSF55874">
    <property type="entry name" value="ATPase domain of HSP90 chaperone/DNA topoisomerase II/histidine kinase"/>
    <property type="match status" value="1"/>
</dbReference>
<evidence type="ECO:0000259" key="5">
    <source>
        <dbReference type="PROSITE" id="PS50109"/>
    </source>
</evidence>
<reference evidence="6" key="1">
    <citation type="journal article" date="2014" name="Int. J. Syst. Evol. Microbiol.">
        <title>Complete genome sequence of Corynebacterium casei LMG S-19264T (=DSM 44701T), isolated from a smear-ripened cheese.</title>
        <authorList>
            <consortium name="US DOE Joint Genome Institute (JGI-PGF)"/>
            <person name="Walter F."/>
            <person name="Albersmeier A."/>
            <person name="Kalinowski J."/>
            <person name="Ruckert C."/>
        </authorList>
    </citation>
    <scope>NUCLEOTIDE SEQUENCE</scope>
    <source>
        <strain evidence="6">CGMCC 1.12187</strain>
    </source>
</reference>
<evidence type="ECO:0000256" key="3">
    <source>
        <dbReference type="ARBA" id="ARBA00023012"/>
    </source>
</evidence>
<keyword evidence="1" id="KW-0808">Transferase</keyword>
<feature type="transmembrane region" description="Helical" evidence="4">
    <location>
        <begin position="25"/>
        <end position="46"/>
    </location>
</feature>
<feature type="transmembrane region" description="Helical" evidence="4">
    <location>
        <begin position="85"/>
        <end position="106"/>
    </location>
</feature>
<dbReference type="AlphaFoldDB" id="A0A917GPB0"/>
<feature type="transmembrane region" description="Helical" evidence="4">
    <location>
        <begin position="230"/>
        <end position="249"/>
    </location>
</feature>
<feature type="transmembrane region" description="Helical" evidence="4">
    <location>
        <begin position="149"/>
        <end position="169"/>
    </location>
</feature>
<name>A0A917GPB0_9MICC</name>
<feature type="transmembrane region" description="Helical" evidence="4">
    <location>
        <begin position="52"/>
        <end position="73"/>
    </location>
</feature>
<feature type="transmembrane region" description="Helical" evidence="4">
    <location>
        <begin position="118"/>
        <end position="137"/>
    </location>
</feature>
<comment type="caution">
    <text evidence="6">The sequence shown here is derived from an EMBL/GenBank/DDBJ whole genome shotgun (WGS) entry which is preliminary data.</text>
</comment>
<dbReference type="Proteomes" id="UP000638848">
    <property type="component" value="Unassembled WGS sequence"/>
</dbReference>
<dbReference type="InterPro" id="IPR050482">
    <property type="entry name" value="Sensor_HK_TwoCompSys"/>
</dbReference>
<sequence>MRLSTASVDTRPGGAVLRRAVRPTIAGWVVGLAVTGLVVWSPYVLFGYRNPSVHLVLDSVDACVALLAAYLLHGRLLRRGRLQDLLLAQGLVLLAVAGLGLGRAAEALDGDREGTLDVWLPLTVRVAGAALIVAAAVVDPARRTRSTSWPWSVGVPLVLVVVASLTLWAGRARLPVAFEGAGPALAAQQPVLTGHPLLLAGQALSALCFLVASAAFAARAARHADPLLRWLGPACALAACARVNYVLFPSLYTDWLYTGDVLRTGFYLLLLVGALREIEQYWDAHFRAAVLEDRRRLARELHDGVVQELSLIRMEGHALPTDAPPRARILAACDRGLDEARAAVQALGHGDDEPLGFVLHRAARELAQRYRVHLEVDVDDSVGADPDQRHALLRITREAVSNAVRHGRAARLCLRLTTDGGLRRLVVQDDGDGFDVARATGPGAGYGLISMRDRARALPGSFEVHSEQGGGSVVTVTW</sequence>
<proteinExistence type="predicted"/>
<evidence type="ECO:0000313" key="6">
    <source>
        <dbReference type="EMBL" id="GGG52410.1"/>
    </source>
</evidence>
<keyword evidence="4" id="KW-1133">Transmembrane helix</keyword>
<dbReference type="Pfam" id="PF02518">
    <property type="entry name" value="HATPase_c"/>
    <property type="match status" value="1"/>
</dbReference>
<keyword evidence="4" id="KW-0472">Membrane</keyword>
<dbReference type="GO" id="GO:0016020">
    <property type="term" value="C:membrane"/>
    <property type="evidence" value="ECO:0007669"/>
    <property type="project" value="InterPro"/>
</dbReference>
<gene>
    <name evidence="6" type="ORF">GCM10011374_13970</name>
</gene>
<dbReference type="PANTHER" id="PTHR24421">
    <property type="entry name" value="NITRATE/NITRITE SENSOR PROTEIN NARX-RELATED"/>
    <property type="match status" value="1"/>
</dbReference>
<organism evidence="6 7">
    <name type="scientific">Kocuria dechangensis</name>
    <dbReference type="NCBI Taxonomy" id="1176249"/>
    <lineage>
        <taxon>Bacteria</taxon>
        <taxon>Bacillati</taxon>
        <taxon>Actinomycetota</taxon>
        <taxon>Actinomycetes</taxon>
        <taxon>Micrococcales</taxon>
        <taxon>Micrococcaceae</taxon>
        <taxon>Kocuria</taxon>
    </lineage>
</organism>
<reference evidence="6" key="2">
    <citation type="submission" date="2020-09" db="EMBL/GenBank/DDBJ databases">
        <authorList>
            <person name="Sun Q."/>
            <person name="Zhou Y."/>
        </authorList>
    </citation>
    <scope>NUCLEOTIDE SEQUENCE</scope>
    <source>
        <strain evidence="6">CGMCC 1.12187</strain>
    </source>
</reference>
<keyword evidence="4" id="KW-0812">Transmembrane</keyword>
<dbReference type="CDD" id="cd16917">
    <property type="entry name" value="HATPase_UhpB-NarQ-NarX-like"/>
    <property type="match status" value="1"/>
</dbReference>
<dbReference type="EMBL" id="BMEQ01000005">
    <property type="protein sequence ID" value="GGG52410.1"/>
    <property type="molecule type" value="Genomic_DNA"/>
</dbReference>
<dbReference type="Gene3D" id="3.30.565.10">
    <property type="entry name" value="Histidine kinase-like ATPase, C-terminal domain"/>
    <property type="match status" value="1"/>
</dbReference>
<keyword evidence="2" id="KW-0418">Kinase</keyword>
<dbReference type="InterPro" id="IPR036890">
    <property type="entry name" value="HATPase_C_sf"/>
</dbReference>
<accession>A0A917GPB0</accession>
<feature type="transmembrane region" description="Helical" evidence="4">
    <location>
        <begin position="197"/>
        <end position="218"/>
    </location>
</feature>
<evidence type="ECO:0000256" key="2">
    <source>
        <dbReference type="ARBA" id="ARBA00022777"/>
    </source>
</evidence>